<evidence type="ECO:0000256" key="2">
    <source>
        <dbReference type="ARBA" id="ARBA00022679"/>
    </source>
</evidence>
<gene>
    <name evidence="4" type="ORF">CF165_46800</name>
</gene>
<dbReference type="GO" id="GO:0032259">
    <property type="term" value="P:methylation"/>
    <property type="evidence" value="ECO:0007669"/>
    <property type="project" value="UniProtKB-KW"/>
</dbReference>
<dbReference type="Gene3D" id="3.40.50.150">
    <property type="entry name" value="Vaccinia Virus protein VP39"/>
    <property type="match status" value="1"/>
</dbReference>
<dbReference type="Proteomes" id="UP000215199">
    <property type="component" value="Unassembled WGS sequence"/>
</dbReference>
<feature type="compositionally biased region" description="Basic and acidic residues" evidence="3">
    <location>
        <begin position="81"/>
        <end position="91"/>
    </location>
</feature>
<dbReference type="EMBL" id="NMUL01000078">
    <property type="protein sequence ID" value="OXM59604.1"/>
    <property type="molecule type" value="Genomic_DNA"/>
</dbReference>
<dbReference type="GO" id="GO:0008168">
    <property type="term" value="F:methyltransferase activity"/>
    <property type="evidence" value="ECO:0007669"/>
    <property type="project" value="UniProtKB-KW"/>
</dbReference>
<keyword evidence="5" id="KW-1185">Reference proteome</keyword>
<evidence type="ECO:0008006" key="6">
    <source>
        <dbReference type="Google" id="ProtNLM"/>
    </source>
</evidence>
<evidence type="ECO:0000256" key="1">
    <source>
        <dbReference type="ARBA" id="ARBA00022603"/>
    </source>
</evidence>
<evidence type="ECO:0000256" key="3">
    <source>
        <dbReference type="SAM" id="MobiDB-lite"/>
    </source>
</evidence>
<dbReference type="PANTHER" id="PTHR43619">
    <property type="entry name" value="S-ADENOSYL-L-METHIONINE-DEPENDENT METHYLTRANSFERASE YKTD-RELATED"/>
    <property type="match status" value="1"/>
</dbReference>
<keyword evidence="1" id="KW-0489">Methyltransferase</keyword>
<dbReference type="Pfam" id="PF04072">
    <property type="entry name" value="LCM"/>
    <property type="match status" value="1"/>
</dbReference>
<feature type="compositionally biased region" description="Basic and acidic residues" evidence="3">
    <location>
        <begin position="99"/>
        <end position="108"/>
    </location>
</feature>
<protein>
    <recommendedName>
        <fullName evidence="6">Methyltransferase</fullName>
    </recommendedName>
</protein>
<accession>A0A229SLI1</accession>
<comment type="caution">
    <text evidence="4">The sequence shown here is derived from an EMBL/GenBank/DDBJ whole genome shotgun (WGS) entry which is preliminary data.</text>
</comment>
<evidence type="ECO:0000313" key="4">
    <source>
        <dbReference type="EMBL" id="OXM59604.1"/>
    </source>
</evidence>
<keyword evidence="2" id="KW-0808">Transferase</keyword>
<reference evidence="5" key="1">
    <citation type="submission" date="2017-07" db="EMBL/GenBank/DDBJ databases">
        <title>Comparative genome mining reveals phylogenetic distribution patterns of secondary metabolites in Amycolatopsis.</title>
        <authorList>
            <person name="Adamek M."/>
            <person name="Alanjary M."/>
            <person name="Sales-Ortells H."/>
            <person name="Goodfellow M."/>
            <person name="Bull A.T."/>
            <person name="Kalinowski J."/>
            <person name="Ziemert N."/>
        </authorList>
    </citation>
    <scope>NUCLEOTIDE SEQUENCE [LARGE SCALE GENOMIC DNA]</scope>
    <source>
        <strain evidence="5">H5</strain>
    </source>
</reference>
<organism evidence="4 5">
    <name type="scientific">Amycolatopsis vastitatis</name>
    <dbReference type="NCBI Taxonomy" id="1905142"/>
    <lineage>
        <taxon>Bacteria</taxon>
        <taxon>Bacillati</taxon>
        <taxon>Actinomycetota</taxon>
        <taxon>Actinomycetes</taxon>
        <taxon>Pseudonocardiales</taxon>
        <taxon>Pseudonocardiaceae</taxon>
        <taxon>Amycolatopsis</taxon>
    </lineage>
</organism>
<name>A0A229SLI1_9PSEU</name>
<dbReference type="InterPro" id="IPR029063">
    <property type="entry name" value="SAM-dependent_MTases_sf"/>
</dbReference>
<dbReference type="AlphaFoldDB" id="A0A229SLI1"/>
<dbReference type="SUPFAM" id="SSF53335">
    <property type="entry name" value="S-adenosyl-L-methionine-dependent methyltransferases"/>
    <property type="match status" value="1"/>
</dbReference>
<dbReference type="InterPro" id="IPR007213">
    <property type="entry name" value="Ppm1/Ppm2/Tcmp"/>
</dbReference>
<evidence type="ECO:0000313" key="5">
    <source>
        <dbReference type="Proteomes" id="UP000215199"/>
    </source>
</evidence>
<feature type="region of interest" description="Disordered" evidence="3">
    <location>
        <begin position="49"/>
        <end position="119"/>
    </location>
</feature>
<sequence length="387" mass="42893">MPPEPSCATLDSVAKLAAGRVRGGEGPNRRARSAWSILFSPLRRGVSRNAVRRGPRAIQKAQSRTDSGGIDESLRLRRALRRDAGGRDSAGENRGGTMPDRHEGDARVDSTGTLTGDAGEAGKHEVRLGAVQQTLFIPLVSRARETNRWGPVLRDPKAVELVRAIGYDTKYAEVPGGWGPVLRTAVFDTYVREFLARHPAGTVVELGTGLNTRFERVDNGRLHWFDLDLPDTIELRRAFFEDTGRRRMITASALDEEWLDVVAGSPGPHLFVTEGMLAYFSEEDVHALLARIVRRFPGSFVALDTYSRQMVERQRAMAAARNVSAMTWACDDPGALEHLGLELIDSATITKPPRAMRRKLPLRYRIKLPLADREYGKAGRIAFFRTA</sequence>
<proteinExistence type="predicted"/>
<dbReference type="PANTHER" id="PTHR43619:SF2">
    <property type="entry name" value="S-ADENOSYL-L-METHIONINE-DEPENDENT METHYLTRANSFERASES SUPERFAMILY PROTEIN"/>
    <property type="match status" value="1"/>
</dbReference>